<dbReference type="PANTHER" id="PTHR12992:SF45">
    <property type="entry name" value="NUDIX HYDROLASE DOMAIN-CONTAINING PROTEIN"/>
    <property type="match status" value="1"/>
</dbReference>
<dbReference type="PROSITE" id="PS51462">
    <property type="entry name" value="NUDIX"/>
    <property type="match status" value="1"/>
</dbReference>
<proteinExistence type="predicted"/>
<dbReference type="InterPro" id="IPR015797">
    <property type="entry name" value="NUDIX_hydrolase-like_dom_sf"/>
</dbReference>
<dbReference type="GO" id="GO:0010945">
    <property type="term" value="F:coenzyme A diphosphatase activity"/>
    <property type="evidence" value="ECO:0007669"/>
    <property type="project" value="InterPro"/>
</dbReference>
<gene>
    <name evidence="3" type="ORF">C6P46_002163</name>
</gene>
<reference evidence="3 4" key="1">
    <citation type="submission" date="2020-11" db="EMBL/GenBank/DDBJ databases">
        <title>Kefir isolates.</title>
        <authorList>
            <person name="Marcisauskas S."/>
            <person name="Kim Y."/>
            <person name="Blasche S."/>
        </authorList>
    </citation>
    <scope>NUCLEOTIDE SEQUENCE [LARGE SCALE GENOMIC DNA]</scope>
    <source>
        <strain evidence="3 4">KR</strain>
    </source>
</reference>
<dbReference type="Proteomes" id="UP000777482">
    <property type="component" value="Unassembled WGS sequence"/>
</dbReference>
<dbReference type="EMBL" id="PUHQ01000170">
    <property type="protein sequence ID" value="KAG0653901.1"/>
    <property type="molecule type" value="Genomic_DNA"/>
</dbReference>
<evidence type="ECO:0000313" key="4">
    <source>
        <dbReference type="Proteomes" id="UP000777482"/>
    </source>
</evidence>
<evidence type="ECO:0000259" key="2">
    <source>
        <dbReference type="PROSITE" id="PS51462"/>
    </source>
</evidence>
<evidence type="ECO:0000256" key="1">
    <source>
        <dbReference type="SAM" id="MobiDB-lite"/>
    </source>
</evidence>
<dbReference type="InterPro" id="IPR045121">
    <property type="entry name" value="CoAse"/>
</dbReference>
<dbReference type="Pfam" id="PF00293">
    <property type="entry name" value="NUDIX"/>
    <property type="match status" value="1"/>
</dbReference>
<feature type="domain" description="Nudix hydrolase" evidence="2">
    <location>
        <begin position="48"/>
        <end position="207"/>
    </location>
</feature>
<sequence>MPDRSSSLAELDAALATTLAGATPQARSGLRRLAAYRAPSPTIEYPTNRLAAVLVLLHLDPKGELSVTLTTRSKHLRSHPGETALPGGRWEEGDGEGGEWTALREAHEEIGLPLPPRPGQPPLLNKADPAPLLYLTTLPAYSSRTLLVVLPVVYLLLQPPETASTSCLPSFLKPNPDEVDAIFHLPLQSFLMLDNDNDDDGTDKLSHTYTDYTWLLSRPYRLHSFSTLPSLRASDAKSARHSAVTGLTADIVLDTALLAYYGSLDAAELPPDAVGFERRAQGQMEWNEIVAEALGMQKNAVTSGGGKDGDARRHAGLGARLSPPQTAADERTSTT</sequence>
<dbReference type="Gene3D" id="3.90.79.10">
    <property type="entry name" value="Nucleoside Triphosphate Pyrophosphohydrolase"/>
    <property type="match status" value="1"/>
</dbReference>
<dbReference type="SUPFAM" id="SSF55811">
    <property type="entry name" value="Nudix"/>
    <property type="match status" value="1"/>
</dbReference>
<accession>A0A9P6VS19</accession>
<comment type="caution">
    <text evidence="3">The sequence shown here is derived from an EMBL/GenBank/DDBJ whole genome shotgun (WGS) entry which is preliminary data.</text>
</comment>
<name>A0A9P6VS19_RHOMI</name>
<dbReference type="PANTHER" id="PTHR12992">
    <property type="entry name" value="NUDIX HYDROLASE"/>
    <property type="match status" value="1"/>
</dbReference>
<dbReference type="AlphaFoldDB" id="A0A9P6VS19"/>
<dbReference type="InterPro" id="IPR000086">
    <property type="entry name" value="NUDIX_hydrolase_dom"/>
</dbReference>
<organism evidence="3 4">
    <name type="scientific">Rhodotorula mucilaginosa</name>
    <name type="common">Yeast</name>
    <name type="synonym">Rhodotorula rubra</name>
    <dbReference type="NCBI Taxonomy" id="5537"/>
    <lineage>
        <taxon>Eukaryota</taxon>
        <taxon>Fungi</taxon>
        <taxon>Dikarya</taxon>
        <taxon>Basidiomycota</taxon>
        <taxon>Pucciniomycotina</taxon>
        <taxon>Microbotryomycetes</taxon>
        <taxon>Sporidiobolales</taxon>
        <taxon>Sporidiobolaceae</taxon>
        <taxon>Rhodotorula</taxon>
    </lineage>
</organism>
<feature type="region of interest" description="Disordered" evidence="1">
    <location>
        <begin position="73"/>
        <end position="97"/>
    </location>
</feature>
<dbReference type="OrthoDB" id="10260614at2759"/>
<keyword evidence="4" id="KW-1185">Reference proteome</keyword>
<dbReference type="GO" id="GO:0015938">
    <property type="term" value="P:coenzyme A catabolic process"/>
    <property type="evidence" value="ECO:0007669"/>
    <property type="project" value="TreeGrafter"/>
</dbReference>
<protein>
    <recommendedName>
        <fullName evidence="2">Nudix hydrolase domain-containing protein</fullName>
    </recommendedName>
</protein>
<feature type="region of interest" description="Disordered" evidence="1">
    <location>
        <begin position="300"/>
        <end position="335"/>
    </location>
</feature>
<evidence type="ECO:0000313" key="3">
    <source>
        <dbReference type="EMBL" id="KAG0653901.1"/>
    </source>
</evidence>